<proteinExistence type="predicted"/>
<dbReference type="GO" id="GO:0046872">
    <property type="term" value="F:metal ion binding"/>
    <property type="evidence" value="ECO:0007669"/>
    <property type="project" value="InterPro"/>
</dbReference>
<organism evidence="2 3">
    <name type="scientific">Flavobacterium degerlachei</name>
    <dbReference type="NCBI Taxonomy" id="229203"/>
    <lineage>
        <taxon>Bacteria</taxon>
        <taxon>Pseudomonadati</taxon>
        <taxon>Bacteroidota</taxon>
        <taxon>Flavobacteriia</taxon>
        <taxon>Flavobacteriales</taxon>
        <taxon>Flavobacteriaceae</taxon>
        <taxon>Flavobacterium</taxon>
    </lineage>
</organism>
<evidence type="ECO:0000313" key="3">
    <source>
        <dbReference type="Proteomes" id="UP000198569"/>
    </source>
</evidence>
<reference evidence="3" key="1">
    <citation type="submission" date="2016-10" db="EMBL/GenBank/DDBJ databases">
        <authorList>
            <person name="Varghese N."/>
            <person name="Submissions S."/>
        </authorList>
    </citation>
    <scope>NUCLEOTIDE SEQUENCE [LARGE SCALE GENOMIC DNA]</scope>
    <source>
        <strain evidence="3">DSM 15718</strain>
    </source>
</reference>
<sequence>MTLLLSIAVSNAQIKNAKTEKVKIFGNCGMCETNIEKAGNLKNTAIVDWDKDSKIATISYDTAKTNPDEILKRIALAGYDSEKFLAPDTKYDKLHACCQYDRDAKELIKMAVNESTDMESNYSVAMQEQTNQLKLVFDDYFALKDALVKTDAAMASIKAKDLFVAINAVEMETLKMEEHMVWMKVYKNLTSDGKKISETQDVKVQREFFKSVSKNMYELMKVSKEDTPTYYQYCPMVKANWLSKENEVKNPYYGSKMLTCGSTVETIK</sequence>
<dbReference type="STRING" id="229203.SAMN05444338_11511"/>
<evidence type="ECO:0000313" key="2">
    <source>
        <dbReference type="EMBL" id="SDX77796.1"/>
    </source>
</evidence>
<keyword evidence="3" id="KW-1185">Reference proteome</keyword>
<dbReference type="SUPFAM" id="SSF55008">
    <property type="entry name" value="HMA, heavy metal-associated domain"/>
    <property type="match status" value="1"/>
</dbReference>
<dbReference type="EMBL" id="FNMV01000015">
    <property type="protein sequence ID" value="SDX77796.1"/>
    <property type="molecule type" value="Genomic_DNA"/>
</dbReference>
<accession>A0A1H3EGD3</accession>
<evidence type="ECO:0000259" key="1">
    <source>
        <dbReference type="Pfam" id="PF11827"/>
    </source>
</evidence>
<gene>
    <name evidence="2" type="ORF">SAMN05444338_11511</name>
</gene>
<dbReference type="Pfam" id="PF11827">
    <property type="entry name" value="DUF3347"/>
    <property type="match status" value="1"/>
</dbReference>
<dbReference type="AlphaFoldDB" id="A0A1H3EGD3"/>
<dbReference type="InterPro" id="IPR006121">
    <property type="entry name" value="HMA_dom"/>
</dbReference>
<dbReference type="InterPro" id="IPR021782">
    <property type="entry name" value="DUF3347"/>
</dbReference>
<dbReference type="Proteomes" id="UP000198569">
    <property type="component" value="Unassembled WGS sequence"/>
</dbReference>
<protein>
    <submittedName>
        <fullName evidence="2">Copper chaperone CopZ</fullName>
    </submittedName>
</protein>
<dbReference type="CDD" id="cd00371">
    <property type="entry name" value="HMA"/>
    <property type="match status" value="1"/>
</dbReference>
<name>A0A1H3EGD3_9FLAO</name>
<dbReference type="Gene3D" id="3.30.70.100">
    <property type="match status" value="1"/>
</dbReference>
<feature type="domain" description="DUF3347" evidence="1">
    <location>
        <begin position="136"/>
        <end position="225"/>
    </location>
</feature>
<dbReference type="InterPro" id="IPR036163">
    <property type="entry name" value="HMA_dom_sf"/>
</dbReference>